<accession>A0A7S0U6Z6</accession>
<evidence type="ECO:0000256" key="1">
    <source>
        <dbReference type="SAM" id="MobiDB-lite"/>
    </source>
</evidence>
<name>A0A7S0U6Z6_HEMAN</name>
<proteinExistence type="predicted"/>
<dbReference type="AlphaFoldDB" id="A0A7S0U6Z6"/>
<dbReference type="EMBL" id="HBFK01034305">
    <property type="protein sequence ID" value="CAD8754278.1"/>
    <property type="molecule type" value="Transcribed_RNA"/>
</dbReference>
<feature type="compositionally biased region" description="Gly residues" evidence="1">
    <location>
        <begin position="115"/>
        <end position="125"/>
    </location>
</feature>
<organism evidence="2">
    <name type="scientific">Hemiselmis andersenii</name>
    <name type="common">Cryptophyte alga</name>
    <dbReference type="NCBI Taxonomy" id="464988"/>
    <lineage>
        <taxon>Eukaryota</taxon>
        <taxon>Cryptophyceae</taxon>
        <taxon>Cryptomonadales</taxon>
        <taxon>Hemiselmidaceae</taxon>
        <taxon>Hemiselmis</taxon>
    </lineage>
</organism>
<gene>
    <name evidence="2" type="ORF">HAND1043_LOCUS20785</name>
</gene>
<feature type="region of interest" description="Disordered" evidence="1">
    <location>
        <begin position="73"/>
        <end position="125"/>
    </location>
</feature>
<sequence>MFALPLPAVASGSCSSSLGKSPQNSELTGEEWNARSRGGFFPHVTEEKESALSDTGRHARAVCSKVRFCWIGKGGAGGPEDLRKRRASSAPRTRDRGASCSARLLRRARKESRGGRGGLTGKWAE</sequence>
<feature type="compositionally biased region" description="Low complexity" evidence="1">
    <location>
        <begin position="11"/>
        <end position="21"/>
    </location>
</feature>
<feature type="region of interest" description="Disordered" evidence="1">
    <location>
        <begin position="1"/>
        <end position="40"/>
    </location>
</feature>
<evidence type="ECO:0000313" key="2">
    <source>
        <dbReference type="EMBL" id="CAD8754278.1"/>
    </source>
</evidence>
<reference evidence="2" key="1">
    <citation type="submission" date="2021-01" db="EMBL/GenBank/DDBJ databases">
        <authorList>
            <person name="Corre E."/>
            <person name="Pelletier E."/>
            <person name="Niang G."/>
            <person name="Scheremetjew M."/>
            <person name="Finn R."/>
            <person name="Kale V."/>
            <person name="Holt S."/>
            <person name="Cochrane G."/>
            <person name="Meng A."/>
            <person name="Brown T."/>
            <person name="Cohen L."/>
        </authorList>
    </citation>
    <scope>NUCLEOTIDE SEQUENCE</scope>
    <source>
        <strain evidence="2">CCMP441</strain>
    </source>
</reference>
<protein>
    <submittedName>
        <fullName evidence="2">Uncharacterized protein</fullName>
    </submittedName>
</protein>